<organism evidence="3 4">
    <name type="scientific">Croceibacterium salegens</name>
    <dbReference type="NCBI Taxonomy" id="1737568"/>
    <lineage>
        <taxon>Bacteria</taxon>
        <taxon>Pseudomonadati</taxon>
        <taxon>Pseudomonadota</taxon>
        <taxon>Alphaproteobacteria</taxon>
        <taxon>Sphingomonadales</taxon>
        <taxon>Erythrobacteraceae</taxon>
        <taxon>Croceibacterium</taxon>
    </lineage>
</organism>
<sequence length="120" mass="13391">MRKTTGYLIAMVLATSGSVARADDGTPTAGVFKTGEQLYEVCTSEDDDEIDRCYWYLMGSWDAMTFYADIDLTDRYACLPEDAVVGELRDVVVSYLRGADRSKSAISLTFNALTDYYECE</sequence>
<comment type="caution">
    <text evidence="3">The sequence shown here is derived from an EMBL/GenBank/DDBJ whole genome shotgun (WGS) entry which is preliminary data.</text>
</comment>
<feature type="domain" description="Rap1a immunity protein" evidence="2">
    <location>
        <begin position="34"/>
        <end position="119"/>
    </location>
</feature>
<dbReference type="Proteomes" id="UP000433652">
    <property type="component" value="Unassembled WGS sequence"/>
</dbReference>
<evidence type="ECO:0000313" key="3">
    <source>
        <dbReference type="EMBL" id="MXO58295.1"/>
    </source>
</evidence>
<dbReference type="RefSeq" id="WP_159791637.1">
    <property type="nucleotide sequence ID" value="NZ_WTYM01000023.1"/>
</dbReference>
<evidence type="ECO:0000256" key="1">
    <source>
        <dbReference type="SAM" id="SignalP"/>
    </source>
</evidence>
<reference evidence="3 4" key="1">
    <citation type="submission" date="2019-12" db="EMBL/GenBank/DDBJ databases">
        <title>Genomic-based taxomic classification of the family Erythrobacteraceae.</title>
        <authorList>
            <person name="Xu L."/>
        </authorList>
    </citation>
    <scope>NUCLEOTIDE SEQUENCE [LARGE SCALE GENOMIC DNA]</scope>
    <source>
        <strain evidence="3 4">MCCC 1K01500</strain>
    </source>
</reference>
<dbReference type="OrthoDB" id="7605541at2"/>
<proteinExistence type="predicted"/>
<accession>A0A6I4SR35</accession>
<evidence type="ECO:0000259" key="2">
    <source>
        <dbReference type="Pfam" id="PF18602"/>
    </source>
</evidence>
<feature type="signal peptide" evidence="1">
    <location>
        <begin position="1"/>
        <end position="22"/>
    </location>
</feature>
<dbReference type="Gene3D" id="1.10.890.40">
    <property type="match status" value="1"/>
</dbReference>
<feature type="chain" id="PRO_5026123808" description="Rap1a immunity protein domain-containing protein" evidence="1">
    <location>
        <begin position="23"/>
        <end position="120"/>
    </location>
</feature>
<dbReference type="Pfam" id="PF18602">
    <property type="entry name" value="Rap1a"/>
    <property type="match status" value="1"/>
</dbReference>
<dbReference type="InterPro" id="IPR041238">
    <property type="entry name" value="Rap1a"/>
</dbReference>
<dbReference type="AlphaFoldDB" id="A0A6I4SR35"/>
<evidence type="ECO:0000313" key="4">
    <source>
        <dbReference type="Proteomes" id="UP000433652"/>
    </source>
</evidence>
<keyword evidence="1" id="KW-0732">Signal</keyword>
<name>A0A6I4SR35_9SPHN</name>
<protein>
    <recommendedName>
        <fullName evidence="2">Rap1a immunity protein domain-containing protein</fullName>
    </recommendedName>
</protein>
<dbReference type="EMBL" id="WTYM01000023">
    <property type="protein sequence ID" value="MXO58295.1"/>
    <property type="molecule type" value="Genomic_DNA"/>
</dbReference>
<gene>
    <name evidence="3" type="ORF">GRI89_01890</name>
</gene>
<keyword evidence="4" id="KW-1185">Reference proteome</keyword>